<dbReference type="InterPro" id="IPR035985">
    <property type="entry name" value="Ubiquitin-activating_enz"/>
</dbReference>
<gene>
    <name evidence="2" type="ORF">HPHPA11_0934</name>
</gene>
<evidence type="ECO:0000259" key="1">
    <source>
        <dbReference type="Pfam" id="PF00899"/>
    </source>
</evidence>
<dbReference type="RefSeq" id="WP_003015388.1">
    <property type="nucleotide sequence ID" value="NZ_AOTW01000001.1"/>
</dbReference>
<dbReference type="GO" id="GO:0061503">
    <property type="term" value="F:tRNA threonylcarbamoyladenosine dehydratase"/>
    <property type="evidence" value="ECO:0007669"/>
    <property type="project" value="TreeGrafter"/>
</dbReference>
<reference evidence="2 3" key="1">
    <citation type="submission" date="2013-02" db="EMBL/GenBank/DDBJ databases">
        <title>Comparative Sequence Analysis of H. pylori Isolates.</title>
        <authorList>
            <person name="Blanchard T.G."/>
            <person name="Czinn S.J."/>
            <person name="McCracken C.M."/>
            <person name="Abolude K.A."/>
            <person name="Shefchek K.S."/>
            <person name="Maroo A.M."/>
            <person name="Santana-Cruz I.S."/>
            <person name="Tallon L.J."/>
            <person name="Ficke F.W.F."/>
        </authorList>
    </citation>
    <scope>NUCLEOTIDE SEQUENCE [LARGE SCALE GENOMIC DNA]</scope>
    <source>
        <strain evidence="2 3">Hp A-11</strain>
    </source>
</reference>
<proteinExistence type="predicted"/>
<evidence type="ECO:0000313" key="2">
    <source>
        <dbReference type="EMBL" id="ENH59790.1"/>
    </source>
</evidence>
<dbReference type="InterPro" id="IPR045886">
    <property type="entry name" value="ThiF/MoeB/HesA"/>
</dbReference>
<comment type="caution">
    <text evidence="2">The sequence shown here is derived from an EMBL/GenBank/DDBJ whole genome shotgun (WGS) entry which is preliminary data.</text>
</comment>
<sequence length="236" mass="27273">MSEPIDRFTRIRWLFKNDFEKIRRQRVLICGVGGVGGFALDALYRVGIGQITIIDKDVFDVTNQNRQIGSERIGESKVLVLQDLYKGVQALNLHIDEAFLNSFNFRDYDYILDCMDDLPIKTSLAIKCQNFAYGKFISSMGSAKRLNPKHIQVGSVWESYGDKFGRKFRDFLKKRRFKGDFKVVFSPEVPHCIELGSFNAVTASFGLQIASEVVQDIINNNERKWNERLRRRIGRF</sequence>
<dbReference type="Gene3D" id="3.40.50.720">
    <property type="entry name" value="NAD(P)-binding Rossmann-like Domain"/>
    <property type="match status" value="1"/>
</dbReference>
<name>N4TQ53_HELPX</name>
<dbReference type="PANTHER" id="PTHR43267">
    <property type="entry name" value="TRNA THREONYLCARBAMOYLADENOSINE DEHYDRATASE"/>
    <property type="match status" value="1"/>
</dbReference>
<dbReference type="EMBL" id="AOTW01000001">
    <property type="protein sequence ID" value="ENH59790.1"/>
    <property type="molecule type" value="Genomic_DNA"/>
</dbReference>
<dbReference type="InterPro" id="IPR000594">
    <property type="entry name" value="ThiF_NAD_FAD-bd"/>
</dbReference>
<dbReference type="SUPFAM" id="SSF69572">
    <property type="entry name" value="Activating enzymes of the ubiquitin-like proteins"/>
    <property type="match status" value="1"/>
</dbReference>
<dbReference type="AlphaFoldDB" id="N4TQ53"/>
<feature type="domain" description="THIF-type NAD/FAD binding fold" evidence="1">
    <location>
        <begin position="15"/>
        <end position="228"/>
    </location>
</feature>
<organism evidence="2 3">
    <name type="scientific">Helicobacter pylori Hp A-11</name>
    <dbReference type="NCBI Taxonomy" id="992035"/>
    <lineage>
        <taxon>Bacteria</taxon>
        <taxon>Pseudomonadati</taxon>
        <taxon>Campylobacterota</taxon>
        <taxon>Epsilonproteobacteria</taxon>
        <taxon>Campylobacterales</taxon>
        <taxon>Helicobacteraceae</taxon>
        <taxon>Helicobacter</taxon>
    </lineage>
</organism>
<dbReference type="PATRIC" id="fig|992035.3.peg.914"/>
<dbReference type="PANTHER" id="PTHR43267:SF1">
    <property type="entry name" value="TRNA THREONYLCARBAMOYLADENOSINE DEHYDRATASE"/>
    <property type="match status" value="1"/>
</dbReference>
<protein>
    <submittedName>
        <fullName evidence="2">ThiF family protein</fullName>
    </submittedName>
</protein>
<dbReference type="CDD" id="cd00755">
    <property type="entry name" value="YgdL_like"/>
    <property type="match status" value="1"/>
</dbReference>
<dbReference type="FunFam" id="3.40.50.720:FF:001349">
    <property type="entry name" value="tRNA threonylcarbamoyladenosine dehydratase"/>
    <property type="match status" value="1"/>
</dbReference>
<accession>N4TQ53</accession>
<dbReference type="GO" id="GO:0061504">
    <property type="term" value="P:cyclic threonylcarbamoyladenosine biosynthetic process"/>
    <property type="evidence" value="ECO:0007669"/>
    <property type="project" value="TreeGrafter"/>
</dbReference>
<dbReference type="Pfam" id="PF00899">
    <property type="entry name" value="ThiF"/>
    <property type="match status" value="1"/>
</dbReference>
<dbReference type="Proteomes" id="UP000012243">
    <property type="component" value="Unassembled WGS sequence"/>
</dbReference>
<evidence type="ECO:0000313" key="3">
    <source>
        <dbReference type="Proteomes" id="UP000012243"/>
    </source>
</evidence>
<dbReference type="GO" id="GO:0008641">
    <property type="term" value="F:ubiquitin-like modifier activating enzyme activity"/>
    <property type="evidence" value="ECO:0007669"/>
    <property type="project" value="InterPro"/>
</dbReference>